<keyword evidence="1" id="KW-1133">Transmembrane helix</keyword>
<keyword evidence="3" id="KW-1185">Reference proteome</keyword>
<evidence type="ECO:0000313" key="2">
    <source>
        <dbReference type="EMBL" id="CAH3021158.1"/>
    </source>
</evidence>
<evidence type="ECO:0000313" key="3">
    <source>
        <dbReference type="Proteomes" id="UP001159427"/>
    </source>
</evidence>
<organism evidence="2 3">
    <name type="scientific">Porites evermanni</name>
    <dbReference type="NCBI Taxonomy" id="104178"/>
    <lineage>
        <taxon>Eukaryota</taxon>
        <taxon>Metazoa</taxon>
        <taxon>Cnidaria</taxon>
        <taxon>Anthozoa</taxon>
        <taxon>Hexacorallia</taxon>
        <taxon>Scleractinia</taxon>
        <taxon>Fungiina</taxon>
        <taxon>Poritidae</taxon>
        <taxon>Porites</taxon>
    </lineage>
</organism>
<comment type="caution">
    <text evidence="2">The sequence shown here is derived from an EMBL/GenBank/DDBJ whole genome shotgun (WGS) entry which is preliminary data.</text>
</comment>
<dbReference type="EMBL" id="CALNXI010000171">
    <property type="protein sequence ID" value="CAH3021158.1"/>
    <property type="molecule type" value="Genomic_DNA"/>
</dbReference>
<accession>A0ABN8LYC9</accession>
<keyword evidence="1" id="KW-0812">Transmembrane</keyword>
<gene>
    <name evidence="2" type="ORF">PEVE_00010152</name>
</gene>
<sequence>MSWQMAKENKTCLLFYQFPPHAWHPGFISGQKSTWTTHDSMLTLNRCGNYPQLATKVLLQSASELVQKRSRFLRSLPNRFHERDDKCLGNFFFVAYNQEQTPHMIKKATLFIYFHVLFYTVEIVGNYYSNLFKHSEEPASFLLRNLSSTLQTISAWDASMIIDSNSKSVQTLLVWLQDVLINGLSFWRSSLYSSVTEDGDSLNL</sequence>
<dbReference type="Proteomes" id="UP001159427">
    <property type="component" value="Unassembled WGS sequence"/>
</dbReference>
<reference evidence="2 3" key="1">
    <citation type="submission" date="2022-05" db="EMBL/GenBank/DDBJ databases">
        <authorList>
            <consortium name="Genoscope - CEA"/>
            <person name="William W."/>
        </authorList>
    </citation>
    <scope>NUCLEOTIDE SEQUENCE [LARGE SCALE GENOMIC DNA]</scope>
</reference>
<proteinExistence type="predicted"/>
<feature type="transmembrane region" description="Helical" evidence="1">
    <location>
        <begin position="110"/>
        <end position="128"/>
    </location>
</feature>
<protein>
    <submittedName>
        <fullName evidence="2">Uncharacterized protein</fullName>
    </submittedName>
</protein>
<keyword evidence="1" id="KW-0472">Membrane</keyword>
<name>A0ABN8LYC9_9CNID</name>
<evidence type="ECO:0000256" key="1">
    <source>
        <dbReference type="SAM" id="Phobius"/>
    </source>
</evidence>